<comment type="caution">
    <text evidence="3">The sequence shown here is derived from an EMBL/GenBank/DDBJ whole genome shotgun (WGS) entry which is preliminary data.</text>
</comment>
<feature type="compositionally biased region" description="Basic and acidic residues" evidence="1">
    <location>
        <begin position="329"/>
        <end position="341"/>
    </location>
</feature>
<dbReference type="AlphaFoldDB" id="A0A059FFC0"/>
<dbReference type="eggNOG" id="COG0457">
    <property type="taxonomic scope" value="Bacteria"/>
</dbReference>
<dbReference type="PROSITE" id="PS51257">
    <property type="entry name" value="PROKAR_LIPOPROTEIN"/>
    <property type="match status" value="1"/>
</dbReference>
<keyword evidence="2" id="KW-0732">Signal</keyword>
<feature type="region of interest" description="Disordered" evidence="1">
    <location>
        <begin position="329"/>
        <end position="350"/>
    </location>
</feature>
<evidence type="ECO:0000313" key="3">
    <source>
        <dbReference type="EMBL" id="KCZ89198.1"/>
    </source>
</evidence>
<dbReference type="OrthoDB" id="7426733at2"/>
<feature type="signal peptide" evidence="2">
    <location>
        <begin position="1"/>
        <end position="17"/>
    </location>
</feature>
<dbReference type="PATRIC" id="fig|1280952.3.peg.1562"/>
<keyword evidence="4" id="KW-1185">Reference proteome</keyword>
<organism evidence="3 4">
    <name type="scientific">Hyphomonas jannaschiana VP2</name>
    <dbReference type="NCBI Taxonomy" id="1280952"/>
    <lineage>
        <taxon>Bacteria</taxon>
        <taxon>Pseudomonadati</taxon>
        <taxon>Pseudomonadota</taxon>
        <taxon>Alphaproteobacteria</taxon>
        <taxon>Hyphomonadales</taxon>
        <taxon>Hyphomonadaceae</taxon>
        <taxon>Hyphomonas</taxon>
    </lineage>
</organism>
<accession>A0A059FFC0</accession>
<dbReference type="STRING" id="1280952.HJA_07872"/>
<dbReference type="EMBL" id="ARYJ01000004">
    <property type="protein sequence ID" value="KCZ89198.1"/>
    <property type="molecule type" value="Genomic_DNA"/>
</dbReference>
<dbReference type="Proteomes" id="UP000024816">
    <property type="component" value="Unassembled WGS sequence"/>
</dbReference>
<protein>
    <recommendedName>
        <fullName evidence="5">Lipoprotein</fullName>
    </recommendedName>
</protein>
<evidence type="ECO:0000313" key="4">
    <source>
        <dbReference type="Proteomes" id="UP000024816"/>
    </source>
</evidence>
<proteinExistence type="predicted"/>
<sequence length="350" mass="39167">MRRFFSACLLLALPLMAACTTPGYDYRARMVPTFPEAAAYRDVQVGQFRGPAGNVAGEEFARMLDDVVLDGAHWFGIGGPGQPQGIYEGYVEIDNWEGETRFERDRKCVEYDAPFDCEHRAIVETECTEETVEVIVTARLVDLETGRVVFSHNQGGGANQESCVDIREYEDDGRELGVWRDPVRSSYDPRDAPYGMIADATVEAVRRFRTDIAPYDATVRAEIMTEGLIPEEQNDPRFAAAVKATKRGEMLGACAQWDELGREWPDAPAVLHNLGACAEARGDMETAQLRYARAADLASRIPLLKDKKARPIFDALERVSGRRMDDTFLDNVTHEPDWPMKEEDEQEAGS</sequence>
<gene>
    <name evidence="3" type="ORF">HJA_07872</name>
</gene>
<evidence type="ECO:0000256" key="2">
    <source>
        <dbReference type="SAM" id="SignalP"/>
    </source>
</evidence>
<dbReference type="RefSeq" id="WP_035580466.1">
    <property type="nucleotide sequence ID" value="NZ_ARYJ01000004.1"/>
</dbReference>
<reference evidence="3 4" key="1">
    <citation type="journal article" date="2014" name="Antonie Van Leeuwenhoek">
        <title>Hyphomonas beringensis sp. nov. and Hyphomonas chukchiensis sp. nov., isolated from surface seawater of the Bering Sea and Chukchi Sea.</title>
        <authorList>
            <person name="Li C."/>
            <person name="Lai Q."/>
            <person name="Li G."/>
            <person name="Dong C."/>
            <person name="Wang J."/>
            <person name="Liao Y."/>
            <person name="Shao Z."/>
        </authorList>
    </citation>
    <scope>NUCLEOTIDE SEQUENCE [LARGE SCALE GENOMIC DNA]</scope>
    <source>
        <strain evidence="3 4">VP2</strain>
    </source>
</reference>
<evidence type="ECO:0000256" key="1">
    <source>
        <dbReference type="SAM" id="MobiDB-lite"/>
    </source>
</evidence>
<name>A0A059FFC0_9PROT</name>
<evidence type="ECO:0008006" key="5">
    <source>
        <dbReference type="Google" id="ProtNLM"/>
    </source>
</evidence>
<feature type="chain" id="PRO_5001578033" description="Lipoprotein" evidence="2">
    <location>
        <begin position="18"/>
        <end position="350"/>
    </location>
</feature>